<keyword evidence="7" id="KW-0479">Metal-binding</keyword>
<evidence type="ECO:0000256" key="22">
    <source>
        <dbReference type="ARBA" id="ARBA00049990"/>
    </source>
</evidence>
<dbReference type="NCBIfam" id="TIGR02779">
    <property type="entry name" value="NHEJ_ligase_lig"/>
    <property type="match status" value="1"/>
</dbReference>
<sequence>MAKSGSRQTVDVDGRRITLTNLDKVLYPETGTTKADVLRYYAEIADVMVPYTAGRPATRKRWVHGVGTPDKPGEVFYQKNLDDSTPEWVARRSIEHSSRNNDYPLVNDRATLAWLAQIAALEIHVPQWQFERTGGARNPDRLVLDLDPGEGLTLADCAAVAFLARDILSDMGLNPLPVTSGSKGIHLYAALDGSLPSDTVSSVAHELARALEADHPDLIVSDMKKSLRVGKVLIDWSQNNSAKTTIAPYSLRGRFTPTVAAPRSWEELESPTLAQLDFEEVLERVARDGDLLAPLASARTGGLEPTPDHMARFESTAEATDRLAKYRSMRDGTKTPEPVPEAVAALTSGNSFVIQEHHARRLHYDFRLEHDGVLVSWAVPKGPPLTSDENHLAVQTEDHPLEYGTFEGRIPKGEYGAGEVTIWDSGTFELEKWREDKEVIVTLSGQDDGGLGGVPRKYALIHTKRPGAENNWLIHLMDPAAKKSGSGHAPTRERAADPAPAAPERRSSITAPATPLGREIIRPMLAANGNASDIDDEHEWAFEMKWDGYRAVVYIDGGAVRLLSRNGNDLTDTFPELAGPLGKAIGATSAVLDGEIVAMDKTGRPNFHLLQSRAGLSDDEAAARSANIELMLFDLLELEGHDITGEEYDVRRAALDRTVTPTGPVQVPPEFDGDVEAAIASSLELGLEGIVAKERDSPYLPGKRSRSWIKVKHAKTQEVIVVGWRPGAGSAANAVGSLVLGIPDADGIRYAGRVGTGFTDKDRRSFLKKFASMGVDSPPVHDAPSDELTHAKWIRPELVGEVTFLQWTSTGALRHSSWRGWRPDKSPEDVVVE</sequence>
<dbReference type="CDD" id="cd04863">
    <property type="entry name" value="MtLigD_Pol_like"/>
    <property type="match status" value="1"/>
</dbReference>
<keyword evidence="10" id="KW-0378">Hydrolase</keyword>
<dbReference type="InterPro" id="IPR012310">
    <property type="entry name" value="DNA_ligase_ATP-dep_cent"/>
</dbReference>
<dbReference type="PANTHER" id="PTHR42705:SF2">
    <property type="entry name" value="BIFUNCTIONAL NON-HOMOLOGOUS END JOINING PROTEIN LIGD"/>
    <property type="match status" value="1"/>
</dbReference>
<dbReference type="PANTHER" id="PTHR42705">
    <property type="entry name" value="BIFUNCTIONAL NON-HOMOLOGOUS END JOINING PROTEIN LIGD"/>
    <property type="match status" value="1"/>
</dbReference>
<evidence type="ECO:0000256" key="23">
    <source>
        <dbReference type="SAM" id="MobiDB-lite"/>
    </source>
</evidence>
<dbReference type="InterPro" id="IPR014145">
    <property type="entry name" value="LigD_pol_dom"/>
</dbReference>
<dbReference type="Pfam" id="PF04679">
    <property type="entry name" value="DNA_ligase_A_C"/>
    <property type="match status" value="1"/>
</dbReference>
<evidence type="ECO:0000256" key="9">
    <source>
        <dbReference type="ARBA" id="ARBA00022763"/>
    </source>
</evidence>
<keyword evidence="17" id="KW-0464">Manganese</keyword>
<evidence type="ECO:0000256" key="3">
    <source>
        <dbReference type="ARBA" id="ARBA00022598"/>
    </source>
</evidence>
<keyword evidence="15" id="KW-0233">DNA recombination</keyword>
<feature type="region of interest" description="Disordered" evidence="23">
    <location>
        <begin position="481"/>
        <end position="513"/>
    </location>
</feature>
<dbReference type="GO" id="GO:0006281">
    <property type="term" value="P:DNA repair"/>
    <property type="evidence" value="ECO:0007669"/>
    <property type="project" value="UniProtKB-KW"/>
</dbReference>
<gene>
    <name evidence="25" type="ORF">DF223_01685</name>
</gene>
<comment type="similarity">
    <text evidence="21">In the C-terminal section; belongs to the ATP-dependent DNA ligase family.</text>
</comment>
<evidence type="ECO:0000256" key="20">
    <source>
        <dbReference type="ARBA" id="ARBA00034003"/>
    </source>
</evidence>
<dbReference type="EC" id="6.5.1.1" evidence="2"/>
<evidence type="ECO:0000256" key="14">
    <source>
        <dbReference type="ARBA" id="ARBA00023125"/>
    </source>
</evidence>
<dbReference type="Gene3D" id="3.90.920.10">
    <property type="entry name" value="DNA primase, PRIM domain"/>
    <property type="match status" value="1"/>
</dbReference>
<evidence type="ECO:0000313" key="26">
    <source>
        <dbReference type="Proteomes" id="UP000244962"/>
    </source>
</evidence>
<keyword evidence="9" id="KW-0227">DNA damage</keyword>
<dbReference type="GO" id="GO:0004527">
    <property type="term" value="F:exonuclease activity"/>
    <property type="evidence" value="ECO:0007669"/>
    <property type="project" value="UniProtKB-KW"/>
</dbReference>
<evidence type="ECO:0000256" key="2">
    <source>
        <dbReference type="ARBA" id="ARBA00012727"/>
    </source>
</evidence>
<organism evidence="25 26">
    <name type="scientific">Mycetocola zhujimingii</name>
    <dbReference type="NCBI Taxonomy" id="2079792"/>
    <lineage>
        <taxon>Bacteria</taxon>
        <taxon>Bacillati</taxon>
        <taxon>Actinomycetota</taxon>
        <taxon>Actinomycetes</taxon>
        <taxon>Micrococcales</taxon>
        <taxon>Microbacteriaceae</taxon>
        <taxon>Mycetocola</taxon>
    </lineage>
</organism>
<evidence type="ECO:0000259" key="24">
    <source>
        <dbReference type="PROSITE" id="PS50160"/>
    </source>
</evidence>
<evidence type="ECO:0000256" key="21">
    <source>
        <dbReference type="ARBA" id="ARBA00049981"/>
    </source>
</evidence>
<evidence type="ECO:0000256" key="18">
    <source>
        <dbReference type="ARBA" id="ARBA00023268"/>
    </source>
</evidence>
<dbReference type="Pfam" id="PF13298">
    <property type="entry name" value="LigD_N"/>
    <property type="match status" value="1"/>
</dbReference>
<dbReference type="GO" id="GO:0046872">
    <property type="term" value="F:metal ion binding"/>
    <property type="evidence" value="ECO:0007669"/>
    <property type="project" value="UniProtKB-KW"/>
</dbReference>
<dbReference type="GO" id="GO:0006310">
    <property type="term" value="P:DNA recombination"/>
    <property type="evidence" value="ECO:0007669"/>
    <property type="project" value="UniProtKB-KW"/>
</dbReference>
<keyword evidence="16" id="KW-0234">DNA repair</keyword>
<evidence type="ECO:0000256" key="16">
    <source>
        <dbReference type="ARBA" id="ARBA00023204"/>
    </source>
</evidence>
<name>A0A2U1TGT2_9MICO</name>
<dbReference type="NCBIfam" id="TIGR02778">
    <property type="entry name" value="ligD_pol"/>
    <property type="match status" value="1"/>
</dbReference>
<dbReference type="SUPFAM" id="SSF56091">
    <property type="entry name" value="DNA ligase/mRNA capping enzyme, catalytic domain"/>
    <property type="match status" value="1"/>
</dbReference>
<evidence type="ECO:0000256" key="7">
    <source>
        <dbReference type="ARBA" id="ARBA00022723"/>
    </source>
</evidence>
<evidence type="ECO:0000256" key="17">
    <source>
        <dbReference type="ARBA" id="ARBA00023211"/>
    </source>
</evidence>
<evidence type="ECO:0000256" key="8">
    <source>
        <dbReference type="ARBA" id="ARBA00022741"/>
    </source>
</evidence>
<evidence type="ECO:0000256" key="5">
    <source>
        <dbReference type="ARBA" id="ARBA00022695"/>
    </source>
</evidence>
<dbReference type="GO" id="GO:0003677">
    <property type="term" value="F:DNA binding"/>
    <property type="evidence" value="ECO:0007669"/>
    <property type="project" value="UniProtKB-KW"/>
</dbReference>
<dbReference type="InterPro" id="IPR014146">
    <property type="entry name" value="LigD_ligase_dom"/>
</dbReference>
<dbReference type="NCBIfam" id="NF007210">
    <property type="entry name" value="PRK09632.1"/>
    <property type="match status" value="1"/>
</dbReference>
<dbReference type="Gene3D" id="3.30.1490.70">
    <property type="match status" value="1"/>
</dbReference>
<evidence type="ECO:0000256" key="19">
    <source>
        <dbReference type="ARBA" id="ARBA00029943"/>
    </source>
</evidence>
<evidence type="ECO:0000313" key="25">
    <source>
        <dbReference type="EMBL" id="PWC08092.1"/>
    </source>
</evidence>
<comment type="cofactor">
    <cofactor evidence="1">
        <name>Mn(2+)</name>
        <dbReference type="ChEBI" id="CHEBI:29035"/>
    </cofactor>
</comment>
<keyword evidence="26" id="KW-1185">Reference proteome</keyword>
<keyword evidence="18" id="KW-0511">Multifunctional enzyme</keyword>
<dbReference type="Pfam" id="PF01068">
    <property type="entry name" value="DNA_ligase_A_M"/>
    <property type="match status" value="1"/>
</dbReference>
<dbReference type="InterPro" id="IPR052171">
    <property type="entry name" value="NHEJ_LigD"/>
</dbReference>
<keyword evidence="11" id="KW-0269">Exonuclease</keyword>
<dbReference type="Proteomes" id="UP000244962">
    <property type="component" value="Unassembled WGS sequence"/>
</dbReference>
<evidence type="ECO:0000256" key="6">
    <source>
        <dbReference type="ARBA" id="ARBA00022722"/>
    </source>
</evidence>
<dbReference type="GO" id="GO:0005524">
    <property type="term" value="F:ATP binding"/>
    <property type="evidence" value="ECO:0007669"/>
    <property type="project" value="UniProtKB-KW"/>
</dbReference>
<keyword evidence="12" id="KW-0067">ATP-binding</keyword>
<comment type="catalytic activity">
    <reaction evidence="20">
        <text>ATP + (deoxyribonucleotide)n-3'-hydroxyl + 5'-phospho-(deoxyribonucleotide)m = (deoxyribonucleotide)n+m + AMP + diphosphate.</text>
        <dbReference type="EC" id="6.5.1.1"/>
    </reaction>
</comment>
<evidence type="ECO:0000256" key="15">
    <source>
        <dbReference type="ARBA" id="ARBA00023172"/>
    </source>
</evidence>
<dbReference type="InterPro" id="IPR014144">
    <property type="entry name" value="LigD_PE_domain"/>
</dbReference>
<comment type="caution">
    <text evidence="25">The sequence shown here is derived from an EMBL/GenBank/DDBJ whole genome shotgun (WGS) entry which is preliminary data.</text>
</comment>
<dbReference type="InterPro" id="IPR033649">
    <property type="entry name" value="MtLigD_Pol-like"/>
</dbReference>
<dbReference type="InterPro" id="IPR012309">
    <property type="entry name" value="DNA_ligase_ATP-dep_C"/>
</dbReference>
<dbReference type="CDD" id="cd07906">
    <property type="entry name" value="Adenylation_DNA_ligase_LigD_LigC"/>
    <property type="match status" value="1"/>
</dbReference>
<keyword evidence="5" id="KW-0548">Nucleotidyltransferase</keyword>
<dbReference type="AlphaFoldDB" id="A0A2U1TGT2"/>
<evidence type="ECO:0000256" key="11">
    <source>
        <dbReference type="ARBA" id="ARBA00022839"/>
    </source>
</evidence>
<dbReference type="PROSITE" id="PS50160">
    <property type="entry name" value="DNA_LIGASE_A3"/>
    <property type="match status" value="1"/>
</dbReference>
<comment type="similarity">
    <text evidence="22">In the N-terminal section; belongs to the LigD polymerase family.</text>
</comment>
<accession>A0A2U1TGT2</accession>
<keyword evidence="13" id="KW-0239">DNA-directed DNA polymerase</keyword>
<dbReference type="GO" id="GO:0003910">
    <property type="term" value="F:DNA ligase (ATP) activity"/>
    <property type="evidence" value="ECO:0007669"/>
    <property type="project" value="UniProtKB-EC"/>
</dbReference>
<dbReference type="EMBL" id="QEFB01000001">
    <property type="protein sequence ID" value="PWC08092.1"/>
    <property type="molecule type" value="Genomic_DNA"/>
</dbReference>
<dbReference type="SUPFAM" id="SSF50249">
    <property type="entry name" value="Nucleic acid-binding proteins"/>
    <property type="match status" value="1"/>
</dbReference>
<evidence type="ECO:0000256" key="4">
    <source>
        <dbReference type="ARBA" id="ARBA00022679"/>
    </source>
</evidence>
<reference evidence="26" key="1">
    <citation type="submission" date="2018-04" db="EMBL/GenBank/DDBJ databases">
        <authorList>
            <person name="Liu S."/>
            <person name="Wang Z."/>
            <person name="Li J."/>
        </authorList>
    </citation>
    <scope>NUCLEOTIDE SEQUENCE [LARGE SCALE GENOMIC DNA]</scope>
    <source>
        <strain evidence="26">622</strain>
    </source>
</reference>
<keyword evidence="14" id="KW-0238">DNA-binding</keyword>
<dbReference type="InterPro" id="IPR012340">
    <property type="entry name" value="NA-bd_OB-fold"/>
</dbReference>
<dbReference type="NCBIfam" id="TIGR02777">
    <property type="entry name" value="LigD_PE_dom"/>
    <property type="match status" value="1"/>
</dbReference>
<dbReference type="Gene3D" id="3.30.470.30">
    <property type="entry name" value="DNA ligase/mRNA capping enzyme"/>
    <property type="match status" value="1"/>
</dbReference>
<protein>
    <recommendedName>
        <fullName evidence="2">DNA ligase (ATP)</fullName>
        <ecNumber evidence="2">6.5.1.1</ecNumber>
    </recommendedName>
    <alternativeName>
        <fullName evidence="19">NHEJ DNA polymerase</fullName>
    </alternativeName>
</protein>
<feature type="domain" description="ATP-dependent DNA ligase family profile" evidence="24">
    <location>
        <begin position="621"/>
        <end position="744"/>
    </location>
</feature>
<evidence type="ECO:0000256" key="10">
    <source>
        <dbReference type="ARBA" id="ARBA00022801"/>
    </source>
</evidence>
<proteinExistence type="inferred from homology"/>
<dbReference type="Gene3D" id="2.40.50.140">
    <property type="entry name" value="Nucleic acid-binding proteins"/>
    <property type="match status" value="1"/>
</dbReference>
<dbReference type="Pfam" id="PF21686">
    <property type="entry name" value="LigD_Prim-Pol"/>
    <property type="match status" value="1"/>
</dbReference>
<keyword evidence="8" id="KW-0547">Nucleotide-binding</keyword>
<keyword evidence="3 25" id="KW-0436">Ligase</keyword>
<dbReference type="RefSeq" id="WP_108961966.1">
    <property type="nucleotide sequence ID" value="NZ_QEFB01000001.1"/>
</dbReference>
<keyword evidence="6" id="KW-0540">Nuclease</keyword>
<keyword evidence="4" id="KW-0808">Transferase</keyword>
<evidence type="ECO:0000256" key="13">
    <source>
        <dbReference type="ARBA" id="ARBA00022932"/>
    </source>
</evidence>
<evidence type="ECO:0000256" key="12">
    <source>
        <dbReference type="ARBA" id="ARBA00022840"/>
    </source>
</evidence>
<evidence type="ECO:0000256" key="1">
    <source>
        <dbReference type="ARBA" id="ARBA00001936"/>
    </source>
</evidence>
<dbReference type="GO" id="GO:0003887">
    <property type="term" value="F:DNA-directed DNA polymerase activity"/>
    <property type="evidence" value="ECO:0007669"/>
    <property type="project" value="UniProtKB-KW"/>
</dbReference>
<dbReference type="CDD" id="cd07971">
    <property type="entry name" value="OBF_DNA_ligase_LigD"/>
    <property type="match status" value="1"/>
</dbReference>